<proteinExistence type="predicted"/>
<dbReference type="PANTHER" id="PTHR44757:SF2">
    <property type="entry name" value="BIOFILM ARCHITECTURE MAINTENANCE PROTEIN MBAA"/>
    <property type="match status" value="1"/>
</dbReference>
<dbReference type="InterPro" id="IPR035919">
    <property type="entry name" value="EAL_sf"/>
</dbReference>
<dbReference type="InterPro" id="IPR001633">
    <property type="entry name" value="EAL_dom"/>
</dbReference>
<feature type="domain" description="EAL" evidence="1">
    <location>
        <begin position="380"/>
        <end position="633"/>
    </location>
</feature>
<dbReference type="Pfam" id="PF00563">
    <property type="entry name" value="EAL"/>
    <property type="match status" value="1"/>
</dbReference>
<dbReference type="PROSITE" id="PS50883">
    <property type="entry name" value="EAL"/>
    <property type="match status" value="1"/>
</dbReference>
<dbReference type="Gene3D" id="3.30.70.270">
    <property type="match status" value="1"/>
</dbReference>
<evidence type="ECO:0000259" key="1">
    <source>
        <dbReference type="PROSITE" id="PS50883"/>
    </source>
</evidence>
<dbReference type="CDD" id="cd01948">
    <property type="entry name" value="EAL"/>
    <property type="match status" value="1"/>
</dbReference>
<dbReference type="RefSeq" id="WP_317702777.1">
    <property type="nucleotide sequence ID" value="NZ_CP136921.1"/>
</dbReference>
<dbReference type="SUPFAM" id="SSF55073">
    <property type="entry name" value="Nucleotide cyclase"/>
    <property type="match status" value="1"/>
</dbReference>
<dbReference type="InterPro" id="IPR052155">
    <property type="entry name" value="Biofilm_reg_signaling"/>
</dbReference>
<dbReference type="InterPro" id="IPR000160">
    <property type="entry name" value="GGDEF_dom"/>
</dbReference>
<dbReference type="SMART" id="SM00267">
    <property type="entry name" value="GGDEF"/>
    <property type="match status" value="1"/>
</dbReference>
<dbReference type="NCBIfam" id="TIGR00254">
    <property type="entry name" value="GGDEF"/>
    <property type="match status" value="1"/>
</dbReference>
<sequence length="643" mass="70477">MEDTEKLRETIICMRREIDSLRTENLHSQLLLSALDAVLCTSSEGDLFSGVFAAVKPVFECSLALVLLELHPGSDAVQCVATSRPELMHHSWPVGPFLHKVLAGRTVSGVADPLLDAWPQGPSGTLSAQQPALYLPLLIQGRRSLMVLVREPHQSGFDRSHVALARKFSLLGTHVMAAQRATLKEAESRRLRELQDKLQTSRDALRFRANHDQLTGLPNRAHVQELVTALIARKPPGGKLALAFINLDDFKRVNDLHGHAAGDALLREVTARVQSQIRQADVFGRINGDEFVIALDPVGQSSDVAQVIERIRARLQQPLTLHGTQIQPSASIGVAMFPAHGGDYETLRRNADLAMNRAKAAGKGGLDFFTPDLGREAQERLSLEQRLRDAVSAGEFCCALQRKVDIRSGATTGFEALARWVDAEGVMRMPGQFLPLASRLQLLDDIALQVVDDLTRNLPQLDAMFGTAIKYSINVSPAQAIDTDFMRRLTQRLPSGQAQRFIVELTEESLADTGLLEAHVLPMLRQAGVHVSIDDFGTGYSSLSKLASLTVDELKIDRSLVQTIQQLPRNQLILRAIESLGTALGLSIVAEGIETEQERDFLLANTAITMGQGFLFHKPQLIATLVGETPSMPSPAPDRLEWA</sequence>
<accession>A0ABZ0J7G2</accession>
<gene>
    <name evidence="3" type="ORF">P4826_04845</name>
</gene>
<dbReference type="PROSITE" id="PS50887">
    <property type="entry name" value="GGDEF"/>
    <property type="match status" value="1"/>
</dbReference>
<dbReference type="InterPro" id="IPR043128">
    <property type="entry name" value="Rev_trsase/Diguanyl_cyclase"/>
</dbReference>
<evidence type="ECO:0000313" key="4">
    <source>
        <dbReference type="Proteomes" id="UP001303211"/>
    </source>
</evidence>
<dbReference type="SMART" id="SM00052">
    <property type="entry name" value="EAL"/>
    <property type="match status" value="1"/>
</dbReference>
<dbReference type="Pfam" id="PF00990">
    <property type="entry name" value="GGDEF"/>
    <property type="match status" value="1"/>
</dbReference>
<dbReference type="EMBL" id="CP136921">
    <property type="protein sequence ID" value="WOO33410.1"/>
    <property type="molecule type" value="Genomic_DNA"/>
</dbReference>
<dbReference type="PANTHER" id="PTHR44757">
    <property type="entry name" value="DIGUANYLATE CYCLASE DGCP"/>
    <property type="match status" value="1"/>
</dbReference>
<feature type="domain" description="GGDEF" evidence="2">
    <location>
        <begin position="238"/>
        <end position="371"/>
    </location>
</feature>
<organism evidence="3 4">
    <name type="scientific">Diaphorobacter limosus</name>
    <dbReference type="NCBI Taxonomy" id="3036128"/>
    <lineage>
        <taxon>Bacteria</taxon>
        <taxon>Pseudomonadati</taxon>
        <taxon>Pseudomonadota</taxon>
        <taxon>Betaproteobacteria</taxon>
        <taxon>Burkholderiales</taxon>
        <taxon>Comamonadaceae</taxon>
        <taxon>Diaphorobacter</taxon>
    </lineage>
</organism>
<dbReference type="CDD" id="cd01949">
    <property type="entry name" value="GGDEF"/>
    <property type="match status" value="1"/>
</dbReference>
<dbReference type="Gene3D" id="3.20.20.450">
    <property type="entry name" value="EAL domain"/>
    <property type="match status" value="1"/>
</dbReference>
<dbReference type="SUPFAM" id="SSF141868">
    <property type="entry name" value="EAL domain-like"/>
    <property type="match status" value="1"/>
</dbReference>
<dbReference type="InterPro" id="IPR029787">
    <property type="entry name" value="Nucleotide_cyclase"/>
</dbReference>
<keyword evidence="4" id="KW-1185">Reference proteome</keyword>
<dbReference type="Proteomes" id="UP001303211">
    <property type="component" value="Chromosome"/>
</dbReference>
<protein>
    <submittedName>
        <fullName evidence="3">EAL domain-containing protein</fullName>
    </submittedName>
</protein>
<evidence type="ECO:0000313" key="3">
    <source>
        <dbReference type="EMBL" id="WOO33410.1"/>
    </source>
</evidence>
<reference evidence="3 4" key="1">
    <citation type="submission" date="2023-03" db="EMBL/GenBank/DDBJ databases">
        <title>Diaphorobacter basophil sp. nov., isolated from a sewage-treatment plant.</title>
        <authorList>
            <person name="Yang K."/>
        </authorList>
    </citation>
    <scope>NUCLEOTIDE SEQUENCE [LARGE SCALE GENOMIC DNA]</scope>
    <source>
        <strain evidence="3 4">Y-1</strain>
    </source>
</reference>
<evidence type="ECO:0000259" key="2">
    <source>
        <dbReference type="PROSITE" id="PS50887"/>
    </source>
</evidence>
<name>A0ABZ0J7G2_9BURK</name>